<dbReference type="AlphaFoldDB" id="A0A495IIP7"/>
<dbReference type="PANTHER" id="PTHR30528:SF0">
    <property type="entry name" value="CYTOPLASMIC PROTEIN"/>
    <property type="match status" value="1"/>
</dbReference>
<protein>
    <recommendedName>
        <fullName evidence="3">Winged helix-turn-helix domain-containing protein</fullName>
    </recommendedName>
</protein>
<evidence type="ECO:0000313" key="2">
    <source>
        <dbReference type="Proteomes" id="UP000280008"/>
    </source>
</evidence>
<dbReference type="PANTHER" id="PTHR30528">
    <property type="entry name" value="CYTOPLASMIC PROTEIN"/>
    <property type="match status" value="1"/>
</dbReference>
<dbReference type="InterPro" id="IPR009351">
    <property type="entry name" value="AlkZ-like"/>
</dbReference>
<name>A0A495IIP7_9MICO</name>
<gene>
    <name evidence="1" type="ORF">C8E83_2139</name>
</gene>
<dbReference type="Proteomes" id="UP000280008">
    <property type="component" value="Unassembled WGS sequence"/>
</dbReference>
<evidence type="ECO:0008006" key="3">
    <source>
        <dbReference type="Google" id="ProtNLM"/>
    </source>
</evidence>
<organism evidence="1 2">
    <name type="scientific">Frondihabitans australicus</name>
    <dbReference type="NCBI Taxonomy" id="386892"/>
    <lineage>
        <taxon>Bacteria</taxon>
        <taxon>Bacillati</taxon>
        <taxon>Actinomycetota</taxon>
        <taxon>Actinomycetes</taxon>
        <taxon>Micrococcales</taxon>
        <taxon>Microbacteriaceae</taxon>
        <taxon>Frondihabitans</taxon>
    </lineage>
</organism>
<accession>A0A495IIP7</accession>
<keyword evidence="2" id="KW-1185">Reference proteome</keyword>
<dbReference type="OrthoDB" id="9787207at2"/>
<proteinExistence type="predicted"/>
<sequence length="409" mass="45819">MTVASASVGRVVKSVVSPAQARRIALAAQGFGGVPPTVVGTRQLNLAIDRLGIVQIDSVNVFERSHYLPLYARLGAYDRTLLDRLTFAAKGRYTEYWAHEAAFLPVAAWPLWRWKMREYRDGYDRDDSSWAAANQPMLQWLLDELRTSGPLPASAIEHDSNVRRGPWWGWSDVKRGLEVLFRTGDVVSAGRTRFERTYALPEQVLPGEILDAEVSKADAHRALVEHATRAHGIGTVSDIADYFRLKVADTTTALRELDDEGVVQRVEVPGWKRPTFVHRDARLPRRIEADALLSPFDPVVWERPRAERLFGFHYRIEIYTPQPKRVFGYYVLPVLQDDALVGRVDLKSDRQSGVLRVQAAWHEAGQTVEVERLAGLLRRTAQWQGLGDVEVTGRGDLAPALASALRAGG</sequence>
<evidence type="ECO:0000313" key="1">
    <source>
        <dbReference type="EMBL" id="RKR75005.1"/>
    </source>
</evidence>
<dbReference type="EMBL" id="RBKS01000001">
    <property type="protein sequence ID" value="RKR75005.1"/>
    <property type="molecule type" value="Genomic_DNA"/>
</dbReference>
<reference evidence="1 2" key="1">
    <citation type="submission" date="2018-10" db="EMBL/GenBank/DDBJ databases">
        <title>Sequencing the genomes of 1000 actinobacteria strains.</title>
        <authorList>
            <person name="Klenk H.-P."/>
        </authorList>
    </citation>
    <scope>NUCLEOTIDE SEQUENCE [LARGE SCALE GENOMIC DNA]</scope>
    <source>
        <strain evidence="1 2">DSM 17894</strain>
    </source>
</reference>
<dbReference type="Pfam" id="PF06224">
    <property type="entry name" value="AlkZ-like"/>
    <property type="match status" value="1"/>
</dbReference>
<comment type="caution">
    <text evidence="1">The sequence shown here is derived from an EMBL/GenBank/DDBJ whole genome shotgun (WGS) entry which is preliminary data.</text>
</comment>